<dbReference type="Gene3D" id="3.40.50.2000">
    <property type="entry name" value="Glycogen Phosphorylase B"/>
    <property type="match status" value="2"/>
</dbReference>
<keyword evidence="5" id="KW-0328">Glycosyltransferase</keyword>
<reference evidence="12" key="1">
    <citation type="submission" date="2024-02" db="EMBL/GenBank/DDBJ databases">
        <authorList>
            <consortium name="ELIXIR-Norway"/>
            <consortium name="Elixir Norway"/>
        </authorList>
    </citation>
    <scope>NUCLEOTIDE SEQUENCE</scope>
</reference>
<evidence type="ECO:0000256" key="5">
    <source>
        <dbReference type="ARBA" id="ARBA00022676"/>
    </source>
</evidence>
<sequence length="1075" mass="120013">MATRIIGVVVPPLYHHSLGHDPPPPRLLTSSGCSRVAAFEERARGANGRGDNNNNKKNGGFLFPSSLSPSCKIRSRNSSANQKKPQARRVRGRPMPEVNSVPGEEGRESPVREQDIQNETSMDAESLSAEHQQRGSSSINSEGGGDEEGIFNPVSVDVVTSNGSMSDSSPKRKTGSFKDKGVSGVSVDELMIMMKDAENNIMLLNQVRERALEELQQVRNERDKLQSQVQVLQAQLGEVDAKQKWTVQAAEKANLLEKELRTLKGKLAEKEADRIAAGKLEEDYKQLQAHAQELSTHLKTSSSKGLELKQLLTQNQSSQDEINSLRVQLADAQAELATFTKGTEKSSPQLQEYVRGLELKVASVEAELAKAKASDAELASLENECQALKEEVAALRVQLAAVAGSSIAMTPEVVAQKELLQSKVESLQTALAQAEAERTSMSKVHSENLDLRNQVQLLEQRLQESDVEIRSQLRMYEEEVQAFQASLEGLKAEAQVGTMQIAVGEMPWDFWSSMMLRIEALMLDSLITQEDAKELRLMAWRREKAIRDTYVTLQDEVNEDMAAGLLDLIKPHSRPGLYIVNISAEMAPVAKVGGLGDVVTGLSRSLQRKGHLVEIILPKYDCMDYTRIKSLKELDLELHSFFDGQIHKNKVWSGIVEGLPVYFIEPLHPAKFFWRGQFYSEPDDFKRFTYFCRAALEFLLQSGKRPDVIHSHDWHTAVVAPLYWDIYVPLGLDSARLAFTCHNFEYQGAEPAVALASCGLSVRELLRPDRMQDNSFPNKINLLKGGIVFSNVVTTVSPTYAQEVLRPEGGKGLQGTLAQHSRKFYGVLNGIDDESWNPATDSLLNHQYSADDLSGKEANKQMLRERLGLVTQGDDARRPLVGCITRLVPQKGVHLIRHSIYRTLERGGQFILLGSSPIPHIQHEFEGIARQFENHPQIRLVLKYDEALSHSIYAASDIFVIPSIFEPCGLTQMIAMRYGSIPVVRETGGLADSVFDVDNESIPIEKRNGFSFQSLDEGGLNWALDRAMSYYAQNPDWWEKLVRKAMKIDFSWDVSADQYVDFYNQIVTNVHATRT</sequence>
<dbReference type="NCBIfam" id="TIGR02095">
    <property type="entry name" value="glgA"/>
    <property type="match status" value="1"/>
</dbReference>
<evidence type="ECO:0000256" key="1">
    <source>
        <dbReference type="ARBA" id="ARBA00001478"/>
    </source>
</evidence>
<evidence type="ECO:0000256" key="10">
    <source>
        <dbReference type="SAM" id="MobiDB-lite"/>
    </source>
</evidence>
<dbReference type="PANTHER" id="PTHR46083">
    <property type="match status" value="1"/>
</dbReference>
<feature type="domain" description="Starch synthase catalytic" evidence="11">
    <location>
        <begin position="579"/>
        <end position="818"/>
    </location>
</feature>
<dbReference type="CDD" id="cd03791">
    <property type="entry name" value="GT5_Glycogen_synthase_DULL1-like"/>
    <property type="match status" value="1"/>
</dbReference>
<keyword evidence="8" id="KW-0809">Transit peptide</keyword>
<feature type="region of interest" description="Disordered" evidence="10">
    <location>
        <begin position="43"/>
        <end position="181"/>
    </location>
</feature>
<feature type="compositionally biased region" description="Polar residues" evidence="10">
    <location>
        <begin position="158"/>
        <end position="168"/>
    </location>
</feature>
<evidence type="ECO:0000256" key="3">
    <source>
        <dbReference type="ARBA" id="ARBA00010281"/>
    </source>
</evidence>
<dbReference type="PANTHER" id="PTHR46083:SF2">
    <property type="entry name" value="STARCH SYNTHASE 4, CHLOROPLASTIC_AMYLOPLASTIC-RELATED"/>
    <property type="match status" value="1"/>
</dbReference>
<proteinExistence type="inferred from homology"/>
<evidence type="ECO:0000313" key="12">
    <source>
        <dbReference type="EMBL" id="CAK9197269.1"/>
    </source>
</evidence>
<organism evidence="12 13">
    <name type="scientific">Sphagnum troendelagicum</name>
    <dbReference type="NCBI Taxonomy" id="128251"/>
    <lineage>
        <taxon>Eukaryota</taxon>
        <taxon>Viridiplantae</taxon>
        <taxon>Streptophyta</taxon>
        <taxon>Embryophyta</taxon>
        <taxon>Bryophyta</taxon>
        <taxon>Sphagnophytina</taxon>
        <taxon>Sphagnopsida</taxon>
        <taxon>Sphagnales</taxon>
        <taxon>Sphagnaceae</taxon>
        <taxon>Sphagnum</taxon>
    </lineage>
</organism>
<dbReference type="NCBIfam" id="NF001905">
    <property type="entry name" value="PRK00654.2-4"/>
    <property type="match status" value="1"/>
</dbReference>
<feature type="compositionally biased region" description="Basic and acidic residues" evidence="10">
    <location>
        <begin position="104"/>
        <end position="115"/>
    </location>
</feature>
<evidence type="ECO:0000256" key="6">
    <source>
        <dbReference type="ARBA" id="ARBA00022679"/>
    </source>
</evidence>
<evidence type="ECO:0000256" key="2">
    <source>
        <dbReference type="ARBA" id="ARBA00004727"/>
    </source>
</evidence>
<evidence type="ECO:0000256" key="7">
    <source>
        <dbReference type="ARBA" id="ARBA00022922"/>
    </source>
</evidence>
<comment type="catalytic activity">
    <reaction evidence="1">
        <text>[(1-&gt;4)-alpha-D-glucosyl](n) + ADP-alpha-D-glucose = [(1-&gt;4)-alpha-D-glucosyl](n+1) + ADP + H(+)</text>
        <dbReference type="Rhea" id="RHEA:18189"/>
        <dbReference type="Rhea" id="RHEA-COMP:9584"/>
        <dbReference type="Rhea" id="RHEA-COMP:9587"/>
        <dbReference type="ChEBI" id="CHEBI:15378"/>
        <dbReference type="ChEBI" id="CHEBI:15444"/>
        <dbReference type="ChEBI" id="CHEBI:57498"/>
        <dbReference type="ChEBI" id="CHEBI:456216"/>
        <dbReference type="EC" id="2.4.1.21"/>
    </reaction>
</comment>
<keyword evidence="13" id="KW-1185">Reference proteome</keyword>
<evidence type="ECO:0000256" key="4">
    <source>
        <dbReference type="ARBA" id="ARBA00012588"/>
    </source>
</evidence>
<feature type="coiled-coil region" evidence="9">
    <location>
        <begin position="187"/>
        <end position="493"/>
    </location>
</feature>
<dbReference type="InterPro" id="IPR013534">
    <property type="entry name" value="Starch_synth_cat_dom"/>
</dbReference>
<dbReference type="EC" id="2.4.1.21" evidence="4"/>
<gene>
    <name evidence="12" type="ORF">CSSPTR1EN2_LOCUS3890</name>
</gene>
<dbReference type="SUPFAM" id="SSF53756">
    <property type="entry name" value="UDP-Glycosyltransferase/glycogen phosphorylase"/>
    <property type="match status" value="1"/>
</dbReference>
<dbReference type="EMBL" id="OZ019903">
    <property type="protein sequence ID" value="CAK9197269.1"/>
    <property type="molecule type" value="Genomic_DNA"/>
</dbReference>
<comment type="similarity">
    <text evidence="3">Belongs to the glycosyltransferase 1 family. Bacterial/plant glycogen synthase subfamily.</text>
</comment>
<keyword evidence="6" id="KW-0808">Transferase</keyword>
<evidence type="ECO:0000259" key="11">
    <source>
        <dbReference type="Pfam" id="PF08323"/>
    </source>
</evidence>
<protein>
    <recommendedName>
        <fullName evidence="4">starch synthase</fullName>
        <ecNumber evidence="4">2.4.1.21</ecNumber>
    </recommendedName>
</protein>
<evidence type="ECO:0000256" key="8">
    <source>
        <dbReference type="ARBA" id="ARBA00022946"/>
    </source>
</evidence>
<comment type="pathway">
    <text evidence="2">Glycan biosynthesis; starch biosynthesis.</text>
</comment>
<feature type="compositionally biased region" description="Low complexity" evidence="10">
    <location>
        <begin position="45"/>
        <end position="60"/>
    </location>
</feature>
<name>A0ABP0TI76_9BRYO</name>
<dbReference type="HAMAP" id="MF_00484">
    <property type="entry name" value="Glycogen_synth"/>
    <property type="match status" value="1"/>
</dbReference>
<dbReference type="Proteomes" id="UP001497512">
    <property type="component" value="Chromosome 11"/>
</dbReference>
<evidence type="ECO:0000313" key="13">
    <source>
        <dbReference type="Proteomes" id="UP001497512"/>
    </source>
</evidence>
<accession>A0ABP0TI76</accession>
<dbReference type="Pfam" id="PF08323">
    <property type="entry name" value="Glyco_transf_5"/>
    <property type="match status" value="1"/>
</dbReference>
<keyword evidence="9" id="KW-0175">Coiled coil</keyword>
<evidence type="ECO:0000256" key="9">
    <source>
        <dbReference type="SAM" id="Coils"/>
    </source>
</evidence>
<dbReference type="InterPro" id="IPR011835">
    <property type="entry name" value="GS/SS"/>
</dbReference>
<dbReference type="Pfam" id="PF13692">
    <property type="entry name" value="Glyco_trans_1_4"/>
    <property type="match status" value="1"/>
</dbReference>
<keyword evidence="7" id="KW-0750">Starch biosynthesis</keyword>